<sequence length="199" mass="20715">MSEREGSQVTAHGTPARPGGARGRLRPALLLAVAAVLAVTVSGCGKTVQGTALPAGGSGGTSMDFDKLLHECEVVQEAEMVKAVGAQAVQGEFNGAVCMWDLEGVPGGDGMATLNWYEMGSLTIEKQNNERLGYTTSDTTVQGRRSLQVRRPNDPTSCGIMAPAPDTGIIGWWVNYSPGGPDPCAAATKLAELTLNLSR</sequence>
<comment type="caution">
    <text evidence="2">The sequence shown here is derived from an EMBL/GenBank/DDBJ whole genome shotgun (WGS) entry which is preliminary data.</text>
</comment>
<name>A0A3M2KZQ2_9NOCA</name>
<organism evidence="2 3">
    <name type="scientific">Nocardia stercoris</name>
    <dbReference type="NCBI Taxonomy" id="2483361"/>
    <lineage>
        <taxon>Bacteria</taxon>
        <taxon>Bacillati</taxon>
        <taxon>Actinomycetota</taxon>
        <taxon>Actinomycetes</taxon>
        <taxon>Mycobacteriales</taxon>
        <taxon>Nocardiaceae</taxon>
        <taxon>Nocardia</taxon>
    </lineage>
</organism>
<protein>
    <submittedName>
        <fullName evidence="2">DUF3558 domain-containing protein</fullName>
    </submittedName>
</protein>
<dbReference type="InterPro" id="IPR024520">
    <property type="entry name" value="DUF3558"/>
</dbReference>
<keyword evidence="3" id="KW-1185">Reference proteome</keyword>
<proteinExistence type="predicted"/>
<accession>A0A3M2KZQ2</accession>
<feature type="region of interest" description="Disordered" evidence="1">
    <location>
        <begin position="1"/>
        <end position="21"/>
    </location>
</feature>
<dbReference type="OrthoDB" id="4761308at2"/>
<evidence type="ECO:0000313" key="2">
    <source>
        <dbReference type="EMBL" id="RMI30949.1"/>
    </source>
</evidence>
<dbReference type="AlphaFoldDB" id="A0A3M2KZQ2"/>
<dbReference type="Proteomes" id="UP000279275">
    <property type="component" value="Unassembled WGS sequence"/>
</dbReference>
<evidence type="ECO:0000313" key="3">
    <source>
        <dbReference type="Proteomes" id="UP000279275"/>
    </source>
</evidence>
<dbReference type="RefSeq" id="WP_122189612.1">
    <property type="nucleotide sequence ID" value="NZ_RFFH01000008.1"/>
</dbReference>
<gene>
    <name evidence="2" type="ORF">EBN03_20200</name>
</gene>
<reference evidence="2 3" key="1">
    <citation type="submission" date="2018-10" db="EMBL/GenBank/DDBJ databases">
        <title>Isolation from cow dung.</title>
        <authorList>
            <person name="Ling L."/>
        </authorList>
    </citation>
    <scope>NUCLEOTIDE SEQUENCE [LARGE SCALE GENOMIC DNA]</scope>
    <source>
        <strain evidence="2 3">NEAU-LL90</strain>
    </source>
</reference>
<dbReference type="EMBL" id="RFFH01000008">
    <property type="protein sequence ID" value="RMI30949.1"/>
    <property type="molecule type" value="Genomic_DNA"/>
</dbReference>
<dbReference type="Pfam" id="PF12079">
    <property type="entry name" value="DUF3558"/>
    <property type="match status" value="1"/>
</dbReference>
<evidence type="ECO:0000256" key="1">
    <source>
        <dbReference type="SAM" id="MobiDB-lite"/>
    </source>
</evidence>